<name>A0A8S2ZYY3_9BILA</name>
<reference evidence="1" key="1">
    <citation type="submission" date="2021-02" db="EMBL/GenBank/DDBJ databases">
        <authorList>
            <person name="Nowell W R."/>
        </authorList>
    </citation>
    <scope>NUCLEOTIDE SEQUENCE</scope>
</reference>
<sequence length="82" mass="9765">THIEDYTHPFRQPCPLTPYNCAVYNRIEMAEDLEELSFEDRQHCFDFAHVCQVGRNCQNKDVFHWEKTIHIIRPNCPDGIQC</sequence>
<evidence type="ECO:0000313" key="1">
    <source>
        <dbReference type="EMBL" id="CAF4679949.1"/>
    </source>
</evidence>
<protein>
    <submittedName>
        <fullName evidence="1">Uncharacterized protein</fullName>
    </submittedName>
</protein>
<dbReference type="EMBL" id="CAJOBC010153720">
    <property type="protein sequence ID" value="CAF4679949.1"/>
    <property type="molecule type" value="Genomic_DNA"/>
</dbReference>
<dbReference type="Proteomes" id="UP000681722">
    <property type="component" value="Unassembled WGS sequence"/>
</dbReference>
<proteinExistence type="predicted"/>
<comment type="caution">
    <text evidence="1">The sequence shown here is derived from an EMBL/GenBank/DDBJ whole genome shotgun (WGS) entry which is preliminary data.</text>
</comment>
<accession>A0A8S2ZYY3</accession>
<evidence type="ECO:0000313" key="2">
    <source>
        <dbReference type="Proteomes" id="UP000681722"/>
    </source>
</evidence>
<dbReference type="AlphaFoldDB" id="A0A8S2ZYY3"/>
<feature type="non-terminal residue" evidence="1">
    <location>
        <position position="82"/>
    </location>
</feature>
<organism evidence="1 2">
    <name type="scientific">Didymodactylos carnosus</name>
    <dbReference type="NCBI Taxonomy" id="1234261"/>
    <lineage>
        <taxon>Eukaryota</taxon>
        <taxon>Metazoa</taxon>
        <taxon>Spiralia</taxon>
        <taxon>Gnathifera</taxon>
        <taxon>Rotifera</taxon>
        <taxon>Eurotatoria</taxon>
        <taxon>Bdelloidea</taxon>
        <taxon>Philodinida</taxon>
        <taxon>Philodinidae</taxon>
        <taxon>Didymodactylos</taxon>
    </lineage>
</organism>
<gene>
    <name evidence="1" type="ORF">SRO942_LOCUS51041</name>
</gene>
<feature type="non-terminal residue" evidence="1">
    <location>
        <position position="1"/>
    </location>
</feature>